<dbReference type="Gene3D" id="1.10.10.1390">
    <property type="entry name" value="ATP-dependent DNA helicase RecQ"/>
    <property type="match status" value="1"/>
</dbReference>
<accession>A0A3D8PSJ5</accession>
<comment type="caution">
    <text evidence="2">The sequence shown here is derived from an EMBL/GenBank/DDBJ whole genome shotgun (WGS) entry which is preliminary data.</text>
</comment>
<dbReference type="GO" id="GO:0006260">
    <property type="term" value="P:DNA replication"/>
    <property type="evidence" value="ECO:0007669"/>
    <property type="project" value="InterPro"/>
</dbReference>
<sequence>MIFHSILLECCNRIQMERTASSIYHLLRGRRSIQTVQDAHLFQLERYFGIYKSLTRQHFNQTMNELQLKGLLHRIDTEQTFYQTTRETSKWIATNKQVSFPFTSYEGLAYHEITDVFLDRLVLLIQTLTNSKMDYFSFIPVIDKPLIVGWVKSVYRRLKGEEAKFLAIIFQELRKILHHFSKVEAGIFVDRLTGYQSYGMSIDQLSAKYGQSVDDIQLIIINLVHRLLSTLYHEKDNYPFLTFIINDLTSTTRLSNSAFQTYQHLQQGVTIENIARNRNLKINTIHDHLIEIALYETNFPLHHYVNPAEQQEILNAVKQTSSSKLRDIKQQVNDSISYFQIRLVLALQHKQLK</sequence>
<dbReference type="GO" id="GO:0043138">
    <property type="term" value="F:3'-5' DNA helicase activity"/>
    <property type="evidence" value="ECO:0007669"/>
    <property type="project" value="InterPro"/>
</dbReference>
<protein>
    <recommendedName>
        <fullName evidence="1">Helicase Helix-turn-helix domain-containing protein</fullName>
    </recommendedName>
</protein>
<feature type="domain" description="Helicase Helix-turn-helix" evidence="1">
    <location>
        <begin position="258"/>
        <end position="345"/>
    </location>
</feature>
<proteinExistence type="predicted"/>
<dbReference type="OrthoDB" id="2354672at2"/>
<keyword evidence="3" id="KW-1185">Reference proteome</keyword>
<reference evidence="3" key="1">
    <citation type="submission" date="2017-11" db="EMBL/GenBank/DDBJ databases">
        <authorList>
            <person name="Zhu W."/>
        </authorList>
    </citation>
    <scope>NUCLEOTIDE SEQUENCE [LARGE SCALE GENOMIC DNA]</scope>
    <source>
        <strain evidence="3">CAU 1183</strain>
    </source>
</reference>
<evidence type="ECO:0000313" key="2">
    <source>
        <dbReference type="EMBL" id="RDW19096.1"/>
    </source>
</evidence>
<dbReference type="InterPro" id="IPR036388">
    <property type="entry name" value="WH-like_DNA-bd_sf"/>
</dbReference>
<dbReference type="Pfam" id="PF14493">
    <property type="entry name" value="HTH_40"/>
    <property type="match status" value="1"/>
</dbReference>
<evidence type="ECO:0000313" key="3">
    <source>
        <dbReference type="Proteomes" id="UP000257143"/>
    </source>
</evidence>
<gene>
    <name evidence="2" type="ORF">CWR48_08585</name>
</gene>
<name>A0A3D8PSJ5_9BACI</name>
<dbReference type="RefSeq" id="WP_115772831.1">
    <property type="nucleotide sequence ID" value="NZ_PIOC01000014.1"/>
</dbReference>
<dbReference type="EMBL" id="PIOC01000014">
    <property type="protein sequence ID" value="RDW19096.1"/>
    <property type="molecule type" value="Genomic_DNA"/>
</dbReference>
<dbReference type="AlphaFoldDB" id="A0A3D8PSJ5"/>
<organism evidence="2 3">
    <name type="scientific">Oceanobacillus arenosus</name>
    <dbReference type="NCBI Taxonomy" id="1229153"/>
    <lineage>
        <taxon>Bacteria</taxon>
        <taxon>Bacillati</taxon>
        <taxon>Bacillota</taxon>
        <taxon>Bacilli</taxon>
        <taxon>Bacillales</taxon>
        <taxon>Bacillaceae</taxon>
        <taxon>Oceanobacillus</taxon>
    </lineage>
</organism>
<dbReference type="GO" id="GO:0006281">
    <property type="term" value="P:DNA repair"/>
    <property type="evidence" value="ECO:0007669"/>
    <property type="project" value="InterPro"/>
</dbReference>
<dbReference type="PIRSF" id="PIRSF021350">
    <property type="entry name" value="UCP021350"/>
    <property type="match status" value="1"/>
</dbReference>
<dbReference type="Gene3D" id="1.10.10.10">
    <property type="entry name" value="Winged helix-like DNA-binding domain superfamily/Winged helix DNA-binding domain"/>
    <property type="match status" value="1"/>
</dbReference>
<evidence type="ECO:0000259" key="1">
    <source>
        <dbReference type="Pfam" id="PF14493"/>
    </source>
</evidence>
<dbReference type="Proteomes" id="UP000257143">
    <property type="component" value="Unassembled WGS sequence"/>
</dbReference>
<dbReference type="InterPro" id="IPR008308">
    <property type="entry name" value="YpbB-like"/>
</dbReference>
<dbReference type="InterPro" id="IPR029491">
    <property type="entry name" value="Helicase_HTH"/>
</dbReference>